<keyword evidence="4" id="KW-1185">Reference proteome</keyword>
<dbReference type="SUPFAM" id="SSF101148">
    <property type="entry name" value="Plant invertase/pectin methylesterase inhibitor"/>
    <property type="match status" value="1"/>
</dbReference>
<feature type="domain" description="Pectinesterase inhibitor" evidence="2">
    <location>
        <begin position="37"/>
        <end position="196"/>
    </location>
</feature>
<dbReference type="AlphaFoldDB" id="A0A3L6QDQ2"/>
<dbReference type="Gene3D" id="1.20.140.40">
    <property type="entry name" value="Invertase/pectin methylesterase inhibitor family protein"/>
    <property type="match status" value="1"/>
</dbReference>
<evidence type="ECO:0000313" key="4">
    <source>
        <dbReference type="Proteomes" id="UP000275267"/>
    </source>
</evidence>
<dbReference type="NCBIfam" id="TIGR01614">
    <property type="entry name" value="PME_inhib"/>
    <property type="match status" value="1"/>
</dbReference>
<dbReference type="Pfam" id="PF04043">
    <property type="entry name" value="PMEI"/>
    <property type="match status" value="1"/>
</dbReference>
<proteinExistence type="predicted"/>
<feature type="chain" id="PRO_5017940883" description="Pectinesterase inhibitor domain-containing protein" evidence="1">
    <location>
        <begin position="29"/>
        <end position="217"/>
    </location>
</feature>
<dbReference type="EMBL" id="PQIB02000012">
    <property type="protein sequence ID" value="RLM78469.1"/>
    <property type="molecule type" value="Genomic_DNA"/>
</dbReference>
<comment type="caution">
    <text evidence="3">The sequence shown here is derived from an EMBL/GenBank/DDBJ whole genome shotgun (WGS) entry which is preliminary data.</text>
</comment>
<sequence>MAASTTTASSSGSALVLIVLFLAACFRAAEPKAAGDSSDDQVARACANATSDFCHMHLTTKYCVSTLRSDTRSARAQTPRDLALVAIDLARRAAASADAKAAGALGKKSSEEDARALRYCRSDYAAVARLAPMCRGMVEEYRPGDGMRMYYTTTWSARGSWSTRPPTVGTSAGELEEAMRKEFVDVARRTGLVKAMVELMIGVEDPVEGFDDDFDDE</sequence>
<evidence type="ECO:0000256" key="1">
    <source>
        <dbReference type="SAM" id="SignalP"/>
    </source>
</evidence>
<accession>A0A3L6QDQ2</accession>
<dbReference type="SMART" id="SM00856">
    <property type="entry name" value="PMEI"/>
    <property type="match status" value="1"/>
</dbReference>
<dbReference type="InterPro" id="IPR035513">
    <property type="entry name" value="Invertase/methylesterase_inhib"/>
</dbReference>
<dbReference type="InterPro" id="IPR006501">
    <property type="entry name" value="Pectinesterase_inhib_dom"/>
</dbReference>
<protein>
    <recommendedName>
        <fullName evidence="2">Pectinesterase inhibitor domain-containing protein</fullName>
    </recommendedName>
</protein>
<evidence type="ECO:0000313" key="3">
    <source>
        <dbReference type="EMBL" id="RLM78469.1"/>
    </source>
</evidence>
<feature type="signal peptide" evidence="1">
    <location>
        <begin position="1"/>
        <end position="28"/>
    </location>
</feature>
<name>A0A3L6QDQ2_PANMI</name>
<organism evidence="3 4">
    <name type="scientific">Panicum miliaceum</name>
    <name type="common">Proso millet</name>
    <name type="synonym">Broomcorn millet</name>
    <dbReference type="NCBI Taxonomy" id="4540"/>
    <lineage>
        <taxon>Eukaryota</taxon>
        <taxon>Viridiplantae</taxon>
        <taxon>Streptophyta</taxon>
        <taxon>Embryophyta</taxon>
        <taxon>Tracheophyta</taxon>
        <taxon>Spermatophyta</taxon>
        <taxon>Magnoliopsida</taxon>
        <taxon>Liliopsida</taxon>
        <taxon>Poales</taxon>
        <taxon>Poaceae</taxon>
        <taxon>PACMAD clade</taxon>
        <taxon>Panicoideae</taxon>
        <taxon>Panicodae</taxon>
        <taxon>Paniceae</taxon>
        <taxon>Panicinae</taxon>
        <taxon>Panicum</taxon>
        <taxon>Panicum sect. Panicum</taxon>
    </lineage>
</organism>
<reference evidence="4" key="1">
    <citation type="journal article" date="2019" name="Nat. Commun.">
        <title>The genome of broomcorn millet.</title>
        <authorList>
            <person name="Zou C."/>
            <person name="Miki D."/>
            <person name="Li D."/>
            <person name="Tang Q."/>
            <person name="Xiao L."/>
            <person name="Rajput S."/>
            <person name="Deng P."/>
            <person name="Jia W."/>
            <person name="Huang R."/>
            <person name="Zhang M."/>
            <person name="Sun Y."/>
            <person name="Hu J."/>
            <person name="Fu X."/>
            <person name="Schnable P.S."/>
            <person name="Li F."/>
            <person name="Zhang H."/>
            <person name="Feng B."/>
            <person name="Zhu X."/>
            <person name="Liu R."/>
            <person name="Schnable J.C."/>
            <person name="Zhu J.-K."/>
            <person name="Zhang H."/>
        </authorList>
    </citation>
    <scope>NUCLEOTIDE SEQUENCE [LARGE SCALE GENOMIC DNA]</scope>
</reference>
<evidence type="ECO:0000259" key="2">
    <source>
        <dbReference type="SMART" id="SM00856"/>
    </source>
</evidence>
<dbReference type="GO" id="GO:0004857">
    <property type="term" value="F:enzyme inhibitor activity"/>
    <property type="evidence" value="ECO:0007669"/>
    <property type="project" value="InterPro"/>
</dbReference>
<dbReference type="Proteomes" id="UP000275267">
    <property type="component" value="Unassembled WGS sequence"/>
</dbReference>
<dbReference type="OrthoDB" id="680464at2759"/>
<gene>
    <name evidence="3" type="ORF">C2845_PM12G15560</name>
</gene>
<keyword evidence="1" id="KW-0732">Signal</keyword>